<evidence type="ECO:0000313" key="2">
    <source>
        <dbReference type="Proteomes" id="UP000019254"/>
    </source>
</evidence>
<evidence type="ECO:0000313" key="1">
    <source>
        <dbReference type="EMBL" id="EUJ29540.1"/>
    </source>
</evidence>
<keyword evidence="2" id="KW-1185">Reference proteome</keyword>
<gene>
    <name evidence="1" type="ORF">PCORN_10262</name>
</gene>
<dbReference type="AlphaFoldDB" id="W7BXW7"/>
<dbReference type="EMBL" id="AODE01000019">
    <property type="protein sequence ID" value="EUJ29540.1"/>
    <property type="molecule type" value="Genomic_DNA"/>
</dbReference>
<sequence>MAKVGTEYRGITQGEVEQLFVYTTQGKGTFFDRTTSNDFQKEFKKAIDEANDFASALEHALSQMNETDHLLSRVSYIN</sequence>
<reference evidence="1 2" key="1">
    <citation type="journal article" date="2014" name="Int. J. Syst. Evol. Microbiol.">
        <title>Listeria floridensis sp. nov., Listeria aquatica sp. nov., Listeria cornellensis sp. nov., Listeria riparia sp. nov. and Listeria grandensis sp. nov., from agricultural and natural environments.</title>
        <authorList>
            <person name="den Bakker H.C."/>
            <person name="Warchocki S."/>
            <person name="Wright E.M."/>
            <person name="Allred A.F."/>
            <person name="Ahlstrom C."/>
            <person name="Manuel C.S."/>
            <person name="Stasiewicz M.J."/>
            <person name="Burrell A."/>
            <person name="Roof S."/>
            <person name="Strawn L."/>
            <person name="Fortes E.D."/>
            <person name="Nightingale K.K."/>
            <person name="Kephart D."/>
            <person name="Wiedmann M."/>
        </authorList>
    </citation>
    <scope>NUCLEOTIDE SEQUENCE [LARGE SCALE GENOMIC DNA]</scope>
    <source>
        <strain evidence="2">FSL F6-969</strain>
    </source>
</reference>
<dbReference type="Proteomes" id="UP000019254">
    <property type="component" value="Unassembled WGS sequence"/>
</dbReference>
<dbReference type="PATRIC" id="fig|1265820.5.peg.2011"/>
<dbReference type="STRING" id="1265820.PCORN_10262"/>
<accession>W7BXW7</accession>
<name>W7BXW7_9LIST</name>
<dbReference type="RefSeq" id="WP_036079471.1">
    <property type="nucleotide sequence ID" value="NZ_AODE01000019.1"/>
</dbReference>
<protein>
    <submittedName>
        <fullName evidence="1">Uncharacterized protein</fullName>
    </submittedName>
</protein>
<proteinExistence type="predicted"/>
<comment type="caution">
    <text evidence="1">The sequence shown here is derived from an EMBL/GenBank/DDBJ whole genome shotgun (WGS) entry which is preliminary data.</text>
</comment>
<organism evidence="1 2">
    <name type="scientific">Listeria cornellensis FSL F6-0969</name>
    <dbReference type="NCBI Taxonomy" id="1265820"/>
    <lineage>
        <taxon>Bacteria</taxon>
        <taxon>Bacillati</taxon>
        <taxon>Bacillota</taxon>
        <taxon>Bacilli</taxon>
        <taxon>Bacillales</taxon>
        <taxon>Listeriaceae</taxon>
        <taxon>Listeria</taxon>
    </lineage>
</organism>